<dbReference type="SUPFAM" id="SSF63592">
    <property type="entry name" value="Flagellar transcriptional activator FlhD"/>
    <property type="match status" value="1"/>
</dbReference>
<name>A0ABY7GP93_9GAMM</name>
<dbReference type="Pfam" id="PF14213">
    <property type="entry name" value="DUF4325"/>
    <property type="match status" value="1"/>
</dbReference>
<feature type="domain" description="DUF4325" evidence="1">
    <location>
        <begin position="65"/>
        <end position="116"/>
    </location>
</feature>
<dbReference type="InterPro" id="IPR025474">
    <property type="entry name" value="DUF4325"/>
</dbReference>
<gene>
    <name evidence="2" type="ORF">NM686_007390</name>
</gene>
<evidence type="ECO:0000259" key="1">
    <source>
        <dbReference type="Pfam" id="PF14213"/>
    </source>
</evidence>
<evidence type="ECO:0000313" key="2">
    <source>
        <dbReference type="EMBL" id="WAR46332.1"/>
    </source>
</evidence>
<dbReference type="EMBL" id="CP113517">
    <property type="protein sequence ID" value="WAR46332.1"/>
    <property type="molecule type" value="Genomic_DNA"/>
</dbReference>
<sequence length="234" mass="26507">MDRSLGTTTLGLCKIQKTKLITSLSLEIIHPLLRRSRMHIAVITATDSQIPQPLHGKNLARLARECFANQQILTIDFKDVSTITQGFFQELFFPLIAEFGADYLKSKLIVINLSDANEIRLQSAFKSLDDYFDKLTAINHQGCDEEIYTMNQTWLIKAREIARENPVLTELVLGITDDTMRTALGHLSLEDIQFIARSNWLCFTPRFSSQFLMNINKEQPPIVEAMLGLTGSIC</sequence>
<protein>
    <submittedName>
        <fullName evidence="2">STAS-like domain-containing protein</fullName>
    </submittedName>
</protein>
<dbReference type="RefSeq" id="WP_269022650.1">
    <property type="nucleotide sequence ID" value="NZ_CP113517.1"/>
</dbReference>
<organism evidence="2 3">
    <name type="scientific">Methylomonas rapida</name>
    <dbReference type="NCBI Taxonomy" id="2963939"/>
    <lineage>
        <taxon>Bacteria</taxon>
        <taxon>Pseudomonadati</taxon>
        <taxon>Pseudomonadota</taxon>
        <taxon>Gammaproteobacteria</taxon>
        <taxon>Methylococcales</taxon>
        <taxon>Methylococcaceae</taxon>
        <taxon>Methylomonas</taxon>
    </lineage>
</organism>
<accession>A0ABY7GP93</accession>
<dbReference type="InterPro" id="IPR036194">
    <property type="entry name" value="FlhD_sf"/>
</dbReference>
<keyword evidence="3" id="KW-1185">Reference proteome</keyword>
<reference evidence="2" key="1">
    <citation type="submission" date="2022-11" db="EMBL/GenBank/DDBJ databases">
        <title>Methylomonas rapida sp. nov., Carotenoid-Producing Obligate Methanotrophs with High Growth Characteristics and Biotechnological Potential.</title>
        <authorList>
            <person name="Tikhonova E.N."/>
            <person name="Suleimanov R.Z."/>
            <person name="Miroshnikov K."/>
            <person name="Oshkin I.Y."/>
            <person name="Belova S.E."/>
            <person name="Danilova O.V."/>
            <person name="Ashikhmin A."/>
            <person name="Konopkin A."/>
            <person name="But S.Y."/>
            <person name="Khmelenina V.N."/>
            <person name="Kuznetsov N."/>
            <person name="Pimenov N.V."/>
            <person name="Dedysh S.N."/>
        </authorList>
    </citation>
    <scope>NUCLEOTIDE SEQUENCE</scope>
    <source>
        <strain evidence="2">MP1</strain>
    </source>
</reference>
<dbReference type="Proteomes" id="UP001162780">
    <property type="component" value="Chromosome"/>
</dbReference>
<evidence type="ECO:0000313" key="3">
    <source>
        <dbReference type="Proteomes" id="UP001162780"/>
    </source>
</evidence>
<dbReference type="Gene3D" id="1.10.4000.10">
    <property type="entry name" value="Flagellar transcriptional activator FlhD"/>
    <property type="match status" value="1"/>
</dbReference>
<proteinExistence type="predicted"/>